<dbReference type="Proteomes" id="UP000176409">
    <property type="component" value="Unassembled WGS sequence"/>
</dbReference>
<organism evidence="1 2">
    <name type="scientific">Candidatus Gottesmanbacteria bacterium RIFCSPLOWO2_01_FULL_49_10</name>
    <dbReference type="NCBI Taxonomy" id="1798396"/>
    <lineage>
        <taxon>Bacteria</taxon>
        <taxon>Candidatus Gottesmaniibacteriota</taxon>
    </lineage>
</organism>
<evidence type="ECO:0000313" key="1">
    <source>
        <dbReference type="EMBL" id="OGG30619.1"/>
    </source>
</evidence>
<protein>
    <submittedName>
        <fullName evidence="1">Uncharacterized protein</fullName>
    </submittedName>
</protein>
<accession>A0A1F6B123</accession>
<dbReference type="AlphaFoldDB" id="A0A1F6B123"/>
<dbReference type="EMBL" id="MFJZ01000012">
    <property type="protein sequence ID" value="OGG30619.1"/>
    <property type="molecule type" value="Genomic_DNA"/>
</dbReference>
<gene>
    <name evidence="1" type="ORF">A2973_04070</name>
</gene>
<sequence length="91" mass="10575">MEITNVLSPKSYFKKRRRKSSAEANISRNPIVFRFWDWQGAANVARPSPQSNTQSFIKPLIEKLLIFIIAAPKNLVLALKLQLPVLKWRRK</sequence>
<reference evidence="1 2" key="1">
    <citation type="journal article" date="2016" name="Nat. Commun.">
        <title>Thousands of microbial genomes shed light on interconnected biogeochemical processes in an aquifer system.</title>
        <authorList>
            <person name="Anantharaman K."/>
            <person name="Brown C.T."/>
            <person name="Hug L.A."/>
            <person name="Sharon I."/>
            <person name="Castelle C.J."/>
            <person name="Probst A.J."/>
            <person name="Thomas B.C."/>
            <person name="Singh A."/>
            <person name="Wilkins M.J."/>
            <person name="Karaoz U."/>
            <person name="Brodie E.L."/>
            <person name="Williams K.H."/>
            <person name="Hubbard S.S."/>
            <person name="Banfield J.F."/>
        </authorList>
    </citation>
    <scope>NUCLEOTIDE SEQUENCE [LARGE SCALE GENOMIC DNA]</scope>
</reference>
<comment type="caution">
    <text evidence="1">The sequence shown here is derived from an EMBL/GenBank/DDBJ whole genome shotgun (WGS) entry which is preliminary data.</text>
</comment>
<name>A0A1F6B123_9BACT</name>
<proteinExistence type="predicted"/>
<evidence type="ECO:0000313" key="2">
    <source>
        <dbReference type="Proteomes" id="UP000176409"/>
    </source>
</evidence>